<name>A0A0G1FX68_9BACT</name>
<sequence length="116" mass="13545">MFLVKKLEIIILNIFKVKDIDVPIVIVFTDYIWGWTKDFFRFSVVVMEKIIFDNLFHKKYVGGEGEIAEIESAGSTTEFRGMTLADVLFYYRLYIGDKKAELPQEVLEQLRLVGKI</sequence>
<gene>
    <name evidence="1" type="ORF">UV68_C0071G0002</name>
</gene>
<dbReference type="AlphaFoldDB" id="A0A0G1FX68"/>
<comment type="caution">
    <text evidence="1">The sequence shown here is derived from an EMBL/GenBank/DDBJ whole genome shotgun (WGS) entry which is preliminary data.</text>
</comment>
<accession>A0A0G1FX68</accession>
<protein>
    <submittedName>
        <fullName evidence="1">Uncharacterized protein</fullName>
    </submittedName>
</protein>
<organism evidence="1 2">
    <name type="scientific">Candidatus Collierbacteria bacterium GW2011_GWC2_43_12</name>
    <dbReference type="NCBI Taxonomy" id="1618390"/>
    <lineage>
        <taxon>Bacteria</taxon>
        <taxon>Candidatus Collieribacteriota</taxon>
    </lineage>
</organism>
<dbReference type="Proteomes" id="UP000033980">
    <property type="component" value="Unassembled WGS sequence"/>
</dbReference>
<reference evidence="1 2" key="1">
    <citation type="journal article" date="2015" name="Nature">
        <title>rRNA introns, odd ribosomes, and small enigmatic genomes across a large radiation of phyla.</title>
        <authorList>
            <person name="Brown C.T."/>
            <person name="Hug L.A."/>
            <person name="Thomas B.C."/>
            <person name="Sharon I."/>
            <person name="Castelle C.J."/>
            <person name="Singh A."/>
            <person name="Wilkins M.J."/>
            <person name="Williams K.H."/>
            <person name="Banfield J.F."/>
        </authorList>
    </citation>
    <scope>NUCLEOTIDE SEQUENCE [LARGE SCALE GENOMIC DNA]</scope>
</reference>
<proteinExistence type="predicted"/>
<evidence type="ECO:0000313" key="1">
    <source>
        <dbReference type="EMBL" id="KKS91368.1"/>
    </source>
</evidence>
<evidence type="ECO:0000313" key="2">
    <source>
        <dbReference type="Proteomes" id="UP000033980"/>
    </source>
</evidence>
<dbReference type="EMBL" id="LCFK01000071">
    <property type="protein sequence ID" value="KKS91368.1"/>
    <property type="molecule type" value="Genomic_DNA"/>
</dbReference>